<protein>
    <submittedName>
        <fullName evidence="1">Uncharacterized protein</fullName>
    </submittedName>
</protein>
<evidence type="ECO:0000313" key="1">
    <source>
        <dbReference type="EMBL" id="JAH00171.1"/>
    </source>
</evidence>
<accession>A0A0E9P6F3</accession>
<proteinExistence type="predicted"/>
<sequence length="29" mass="3136">MSSIVSHKMTACTQIAVGLVCLLRASMKR</sequence>
<name>A0A0E9P6F3_ANGAN</name>
<dbReference type="EMBL" id="GBXM01108406">
    <property type="protein sequence ID" value="JAH00171.1"/>
    <property type="molecule type" value="Transcribed_RNA"/>
</dbReference>
<dbReference type="AlphaFoldDB" id="A0A0E9P6F3"/>
<organism evidence="1">
    <name type="scientific">Anguilla anguilla</name>
    <name type="common">European freshwater eel</name>
    <name type="synonym">Muraena anguilla</name>
    <dbReference type="NCBI Taxonomy" id="7936"/>
    <lineage>
        <taxon>Eukaryota</taxon>
        <taxon>Metazoa</taxon>
        <taxon>Chordata</taxon>
        <taxon>Craniata</taxon>
        <taxon>Vertebrata</taxon>
        <taxon>Euteleostomi</taxon>
        <taxon>Actinopterygii</taxon>
        <taxon>Neopterygii</taxon>
        <taxon>Teleostei</taxon>
        <taxon>Anguilliformes</taxon>
        <taxon>Anguillidae</taxon>
        <taxon>Anguilla</taxon>
    </lineage>
</organism>
<reference evidence="1" key="1">
    <citation type="submission" date="2014-11" db="EMBL/GenBank/DDBJ databases">
        <authorList>
            <person name="Amaro Gonzalez C."/>
        </authorList>
    </citation>
    <scope>NUCLEOTIDE SEQUENCE</scope>
</reference>
<reference evidence="1" key="2">
    <citation type="journal article" date="2015" name="Fish Shellfish Immunol.">
        <title>Early steps in the European eel (Anguilla anguilla)-Vibrio vulnificus interaction in the gills: Role of the RtxA13 toxin.</title>
        <authorList>
            <person name="Callol A."/>
            <person name="Pajuelo D."/>
            <person name="Ebbesson L."/>
            <person name="Teles M."/>
            <person name="MacKenzie S."/>
            <person name="Amaro C."/>
        </authorList>
    </citation>
    <scope>NUCLEOTIDE SEQUENCE</scope>
</reference>